<dbReference type="EMBL" id="AWNI01000039">
    <property type="protein sequence ID" value="ETS60086.1"/>
    <property type="molecule type" value="Genomic_DNA"/>
</dbReference>
<gene>
    <name evidence="2" type="ORF">PaG_06080</name>
</gene>
<dbReference type="Proteomes" id="UP000019462">
    <property type="component" value="Unassembled WGS sequence"/>
</dbReference>
<organism evidence="2 3">
    <name type="scientific">Moesziomyces aphidis</name>
    <name type="common">Pseudozyma aphidis</name>
    <dbReference type="NCBI Taxonomy" id="84754"/>
    <lineage>
        <taxon>Eukaryota</taxon>
        <taxon>Fungi</taxon>
        <taxon>Dikarya</taxon>
        <taxon>Basidiomycota</taxon>
        <taxon>Ustilaginomycotina</taxon>
        <taxon>Ustilaginomycetes</taxon>
        <taxon>Ustilaginales</taxon>
        <taxon>Ustilaginaceae</taxon>
        <taxon>Moesziomyces</taxon>
    </lineage>
</organism>
<proteinExistence type="predicted"/>
<reference evidence="2 3" key="1">
    <citation type="journal article" date="2014" name="Genome Announc.">
        <title>Genome sequence of the basidiomycetous fungus Pseudozyma aphidis DSM70725, an efficient producer of biosurfactant mannosylerythritol lipids.</title>
        <authorList>
            <person name="Lorenz S."/>
            <person name="Guenther M."/>
            <person name="Grumaz C."/>
            <person name="Rupp S."/>
            <person name="Zibek S."/>
            <person name="Sohn K."/>
        </authorList>
    </citation>
    <scope>NUCLEOTIDE SEQUENCE [LARGE SCALE GENOMIC DNA]</scope>
    <source>
        <strain evidence="3">ATCC 32657 / CBS 517.83 / DSM 70725 / JCM 10318 / NBRC 10182 / NRRL Y-7954 / St-0401</strain>
    </source>
</reference>
<dbReference type="HOGENOM" id="CLU_655734_0_0_1"/>
<dbReference type="OrthoDB" id="10410901at2759"/>
<comment type="caution">
    <text evidence="2">The sequence shown here is derived from an EMBL/GenBank/DDBJ whole genome shotgun (WGS) entry which is preliminary data.</text>
</comment>
<sequence length="419" mass="45497">MRLPVLFSLLSLATWAASSPAGGGAVEELGGAVEQAATSASPAAWRPELEDLSSIVSPGRAAWREYLATLSTHPPPPLRYATRAELADIQHARFVEHPSVAKLGIVGPGHAFIGQTPKGRLVFKAPDLHGITMYVPAKGHIMADQLVARKKGGWVEVINWGPVNTHGFAPEDLHDMAIKTNRGYLVRDKVPMNRSDGARMHGTPSVSGVGSMPPYPSMHPAALLKIPLRQWANESFQPDPVTSSSFISWRSDTAGKLLDSPYRSSSSHVSYQVLARARLYRCPTCGSSSGFFEHCKWRRSCRLRLTSAPPRLEVRKSKQVHQTPSLLVFGGQSEQPGTAASLVSARCISFGWSLLAGRGRDRSHSRVCRVWSDASKMRLSLHPILRPDHVQAVLDQARGGLVVETSEIEAAAHTTANAR</sequence>
<keyword evidence="3" id="KW-1185">Reference proteome</keyword>
<evidence type="ECO:0000313" key="2">
    <source>
        <dbReference type="EMBL" id="ETS60086.1"/>
    </source>
</evidence>
<keyword evidence="1" id="KW-0732">Signal</keyword>
<dbReference type="AlphaFoldDB" id="W3VH86"/>
<feature type="signal peptide" evidence="1">
    <location>
        <begin position="1"/>
        <end position="18"/>
    </location>
</feature>
<protein>
    <submittedName>
        <fullName evidence="2">Uncharacterized protein</fullName>
    </submittedName>
</protein>
<feature type="chain" id="PRO_5004834158" evidence="1">
    <location>
        <begin position="19"/>
        <end position="419"/>
    </location>
</feature>
<name>W3VH86_MOEAP</name>
<accession>W3VH86</accession>
<evidence type="ECO:0000313" key="3">
    <source>
        <dbReference type="Proteomes" id="UP000019462"/>
    </source>
</evidence>
<evidence type="ECO:0000256" key="1">
    <source>
        <dbReference type="SAM" id="SignalP"/>
    </source>
</evidence>